<dbReference type="EMBL" id="JBHLTC010000012">
    <property type="protein sequence ID" value="MFC0624527.1"/>
    <property type="molecule type" value="Genomic_DNA"/>
</dbReference>
<keyword evidence="4 5" id="KW-0456">Lyase</keyword>
<dbReference type="PIRSF" id="PIRSF001365">
    <property type="entry name" value="DHDPS"/>
    <property type="match status" value="1"/>
</dbReference>
<accession>A0ABV6QLC2</accession>
<protein>
    <recommendedName>
        <fullName evidence="5">Probable 5-dehydro-4-deoxyglucarate dehydratase</fullName>
        <ecNumber evidence="5">4.2.1.41</ecNumber>
    </recommendedName>
    <alternativeName>
        <fullName evidence="5">5-keto-4-deoxy-glucarate dehydratase</fullName>
        <shortName evidence="5">KDGDH</shortName>
    </alternativeName>
</protein>
<comment type="caution">
    <text evidence="7">The sequence shown here is derived from an EMBL/GenBank/DDBJ whole genome shotgun (WGS) entry which is preliminary data.</text>
</comment>
<evidence type="ECO:0000256" key="3">
    <source>
        <dbReference type="ARBA" id="ARBA00007592"/>
    </source>
</evidence>
<evidence type="ECO:0000256" key="4">
    <source>
        <dbReference type="ARBA" id="ARBA00023239"/>
    </source>
</evidence>
<evidence type="ECO:0000313" key="8">
    <source>
        <dbReference type="Proteomes" id="UP001589890"/>
    </source>
</evidence>
<dbReference type="PANTHER" id="PTHR12128:SF19">
    <property type="entry name" value="5-DEHYDRO-4-DEOXYGLUCARATE DEHYDRATASE 2-RELATED"/>
    <property type="match status" value="1"/>
</dbReference>
<reference evidence="7 8" key="1">
    <citation type="submission" date="2024-09" db="EMBL/GenBank/DDBJ databases">
        <authorList>
            <person name="Sun Q."/>
            <person name="Mori K."/>
        </authorList>
    </citation>
    <scope>NUCLEOTIDE SEQUENCE [LARGE SCALE GENOMIC DNA]</scope>
    <source>
        <strain evidence="7 8">CGMCC 1.15906</strain>
    </source>
</reference>
<dbReference type="Proteomes" id="UP001589890">
    <property type="component" value="Unassembled WGS sequence"/>
</dbReference>
<dbReference type="Pfam" id="PF00701">
    <property type="entry name" value="DHDPS"/>
    <property type="match status" value="1"/>
</dbReference>
<dbReference type="InterPro" id="IPR002220">
    <property type="entry name" value="DapA-like"/>
</dbReference>
<dbReference type="NCBIfam" id="NF002958">
    <property type="entry name" value="PRK03620.1"/>
    <property type="match status" value="1"/>
</dbReference>
<gene>
    <name evidence="7" type="ORF">ACFFGN_10680</name>
</gene>
<dbReference type="PANTHER" id="PTHR12128">
    <property type="entry name" value="DIHYDRODIPICOLINATE SYNTHASE"/>
    <property type="match status" value="1"/>
</dbReference>
<evidence type="ECO:0000313" key="7">
    <source>
        <dbReference type="EMBL" id="MFC0624527.1"/>
    </source>
</evidence>
<evidence type="ECO:0000256" key="2">
    <source>
        <dbReference type="ARBA" id="ARBA00004983"/>
    </source>
</evidence>
<sequence length="299" mass="31646">MFLDRLSAFPVTAFDKSGDLALDRYREHVRVQLDAGPAAIFACCGTGEFFSLTLDEYAAAVRTAVTEAAGALPVFAGTGYGTAPAKQYADAAREAGADGLLVLPPYLVKASQQGLLDHYQALARSAGLPLIAYQRDNAVFTAESAAALATIPGVIGFKDGVGDLDLMQRVMAAAPDLLYLNGLPTAEVTARSYRAVGIRAYSSAVHCFAPEIAHAFEAALVAGDNAQVDRLLSEFYLPLVTLRDKGQGYAVSLVKAAVRSRWTDVGSVRSPLTDPTPAHLEELESIIDRGLALVRKEAA</sequence>
<evidence type="ECO:0000256" key="5">
    <source>
        <dbReference type="HAMAP-Rule" id="MF_00694"/>
    </source>
</evidence>
<comment type="similarity">
    <text evidence="3 5 6">Belongs to the DapA family.</text>
</comment>
<dbReference type="InterPro" id="IPR013785">
    <property type="entry name" value="Aldolase_TIM"/>
</dbReference>
<proteinExistence type="inferred from homology"/>
<organism evidence="7 8">
    <name type="scientific">Kribbella deserti</name>
    <dbReference type="NCBI Taxonomy" id="1926257"/>
    <lineage>
        <taxon>Bacteria</taxon>
        <taxon>Bacillati</taxon>
        <taxon>Actinomycetota</taxon>
        <taxon>Actinomycetes</taxon>
        <taxon>Propionibacteriales</taxon>
        <taxon>Kribbellaceae</taxon>
        <taxon>Kribbella</taxon>
    </lineage>
</organism>
<dbReference type="RefSeq" id="WP_380046000.1">
    <property type="nucleotide sequence ID" value="NZ_JBHLTC010000012.1"/>
</dbReference>
<dbReference type="SUPFAM" id="SSF51569">
    <property type="entry name" value="Aldolase"/>
    <property type="match status" value="1"/>
</dbReference>
<dbReference type="EC" id="4.2.1.41" evidence="5"/>
<keyword evidence="8" id="KW-1185">Reference proteome</keyword>
<evidence type="ECO:0000256" key="1">
    <source>
        <dbReference type="ARBA" id="ARBA00001446"/>
    </source>
</evidence>
<comment type="pathway">
    <text evidence="2 5">Carbohydrate acid metabolism; D-glucarate degradation; 2,5-dioxopentanoate from D-glucarate: step 2/2.</text>
</comment>
<comment type="catalytic activity">
    <reaction evidence="1 5">
        <text>5-dehydro-4-deoxy-D-glucarate + H(+) = 2,5-dioxopentanoate + CO2 + H2O</text>
        <dbReference type="Rhea" id="RHEA:24608"/>
        <dbReference type="ChEBI" id="CHEBI:15377"/>
        <dbReference type="ChEBI" id="CHEBI:15378"/>
        <dbReference type="ChEBI" id="CHEBI:16526"/>
        <dbReference type="ChEBI" id="CHEBI:42819"/>
        <dbReference type="ChEBI" id="CHEBI:58136"/>
        <dbReference type="EC" id="4.2.1.41"/>
    </reaction>
</comment>
<name>A0ABV6QLC2_9ACTN</name>
<dbReference type="Gene3D" id="3.20.20.70">
    <property type="entry name" value="Aldolase class I"/>
    <property type="match status" value="1"/>
</dbReference>
<dbReference type="SMART" id="SM01130">
    <property type="entry name" value="DHDPS"/>
    <property type="match status" value="1"/>
</dbReference>
<dbReference type="HAMAP" id="MF_00694">
    <property type="entry name" value="KDGDH"/>
    <property type="match status" value="1"/>
</dbReference>
<evidence type="ECO:0000256" key="6">
    <source>
        <dbReference type="PIRNR" id="PIRNR001365"/>
    </source>
</evidence>
<dbReference type="InterPro" id="IPR017655">
    <property type="entry name" value="Dehydro-deoxyglucarate_dehyd"/>
</dbReference>